<reference evidence="1 2" key="1">
    <citation type="journal article" date="2016" name="Genome Announc.">
        <title>Draft Genome Sequence of the Thermotolerant Cyanobacterium Desertifilum sp. IPPAS B-1220.</title>
        <authorList>
            <person name="Mironov K.S."/>
            <person name="Sinetova M.A."/>
            <person name="Bolatkhan K."/>
            <person name="Zayadan B.K."/>
            <person name="Ustinova V.V."/>
            <person name="Kupriyanova E.V."/>
            <person name="Skrypnik A.N."/>
            <person name="Gogoleva N.E."/>
            <person name="Gogolev Y.V."/>
            <person name="Los D.A."/>
        </authorList>
    </citation>
    <scope>NUCLEOTIDE SEQUENCE [LARGE SCALE GENOMIC DNA]</scope>
    <source>
        <strain evidence="1 2">IPPAS B-1220</strain>
    </source>
</reference>
<gene>
    <name evidence="1" type="ORF">BH720_027020</name>
</gene>
<dbReference type="EMBL" id="CP182909">
    <property type="protein sequence ID" value="XPM63065.1"/>
    <property type="molecule type" value="Genomic_DNA"/>
</dbReference>
<name>A0ACD5GQD5_9CYAN</name>
<organism evidence="1 2">
    <name type="scientific">Desertifilum tharense IPPAS B-1220</name>
    <dbReference type="NCBI Taxonomy" id="1781255"/>
    <lineage>
        <taxon>Bacteria</taxon>
        <taxon>Bacillati</taxon>
        <taxon>Cyanobacteriota</taxon>
        <taxon>Cyanophyceae</taxon>
        <taxon>Desertifilales</taxon>
        <taxon>Desertifilaceae</taxon>
        <taxon>Desertifilum</taxon>
    </lineage>
</organism>
<protein>
    <submittedName>
        <fullName evidence="1">Uncharacterized protein</fullName>
    </submittedName>
</protein>
<evidence type="ECO:0000313" key="2">
    <source>
        <dbReference type="Proteomes" id="UP000095472"/>
    </source>
</evidence>
<keyword evidence="2" id="KW-1185">Reference proteome</keyword>
<proteinExistence type="predicted"/>
<evidence type="ECO:0000313" key="1">
    <source>
        <dbReference type="EMBL" id="XPM63065.1"/>
    </source>
</evidence>
<sequence length="107" mass="11230">MVLAAASSAALTSSSSPLSWGEKYLEAQWNGFSAGLFTYALTQYLWTATPATTLHISLSRATGVVEQLAGPHQLPSLAVPRCERAIAPRLLSGTECPLGRGRGDRGG</sequence>
<dbReference type="Proteomes" id="UP000095472">
    <property type="component" value="Chromosome"/>
</dbReference>
<accession>A0ACD5GQD5</accession>